<reference evidence="2 3" key="1">
    <citation type="submission" date="2018-07" db="EMBL/GenBank/DDBJ databases">
        <title>Comparative genomics of the Candidatus Parilichlamydiaceae reveals evidence of convergent evolution and genome reduction in the phylum Chlamydiae.</title>
        <authorList>
            <person name="Taylor-Brown A."/>
            <person name="Polkinghorne A."/>
        </authorList>
    </citation>
    <scope>NUCLEOTIDE SEQUENCE [LARGE SCALE GENOMIC DNA]</scope>
    <source>
        <strain evidence="2 3">Hat2</strain>
    </source>
</reference>
<keyword evidence="1" id="KW-0802">TPR repeat</keyword>
<sequence>MKDGDKEIVWRDLLGFSDEQIQDLRFTGYFYIRQGKYEIAKSFFEALVIFQSQEMPSKQEVYDFKTLGALYLELGKYRRALRYLDRALQFDAEDWTVRLNRLYCLFSLNKIEEGLEAAEELRNSQLPQIAGAAEALVSGWREQLAV</sequence>
<evidence type="ECO:0000256" key="1">
    <source>
        <dbReference type="PROSITE-ProRule" id="PRU00339"/>
    </source>
</evidence>
<dbReference type="SMART" id="SM00028">
    <property type="entry name" value="TPR"/>
    <property type="match status" value="1"/>
</dbReference>
<dbReference type="InterPro" id="IPR019734">
    <property type="entry name" value="TPR_rpt"/>
</dbReference>
<evidence type="ECO:0000313" key="3">
    <source>
        <dbReference type="Proteomes" id="UP000253816"/>
    </source>
</evidence>
<dbReference type="InterPro" id="IPR011990">
    <property type="entry name" value="TPR-like_helical_dom_sf"/>
</dbReference>
<dbReference type="RefSeq" id="WP_114544112.1">
    <property type="nucleotide sequence ID" value="NZ_QQBG01000008.1"/>
</dbReference>
<keyword evidence="3" id="KW-1185">Reference proteome</keyword>
<dbReference type="PROSITE" id="PS50293">
    <property type="entry name" value="TPR_REGION"/>
    <property type="match status" value="1"/>
</dbReference>
<comment type="caution">
    <text evidence="2">The sequence shown here is derived from an EMBL/GenBank/DDBJ whole genome shotgun (WGS) entry which is preliminary data.</text>
</comment>
<accession>A0A369KAW5</accession>
<dbReference type="OrthoDB" id="21133at2"/>
<dbReference type="PROSITE" id="PS50005">
    <property type="entry name" value="TPR"/>
    <property type="match status" value="1"/>
</dbReference>
<dbReference type="AlphaFoldDB" id="A0A369KAW5"/>
<feature type="repeat" description="TPR" evidence="1">
    <location>
        <begin position="61"/>
        <end position="94"/>
    </location>
</feature>
<dbReference type="Proteomes" id="UP000253816">
    <property type="component" value="Unassembled WGS sequence"/>
</dbReference>
<dbReference type="Gene3D" id="1.25.40.10">
    <property type="entry name" value="Tetratricopeptide repeat domain"/>
    <property type="match status" value="1"/>
</dbReference>
<evidence type="ECO:0000313" key="2">
    <source>
        <dbReference type="EMBL" id="RDB31751.1"/>
    </source>
</evidence>
<gene>
    <name evidence="2" type="ORF">HAT2_00131</name>
</gene>
<organism evidence="2 3">
    <name type="scientific">Candidatus Similichlamydia laticola</name>
    <dbReference type="NCBI Taxonomy" id="2170265"/>
    <lineage>
        <taxon>Bacteria</taxon>
        <taxon>Pseudomonadati</taxon>
        <taxon>Chlamydiota</taxon>
        <taxon>Chlamydiia</taxon>
        <taxon>Parachlamydiales</taxon>
        <taxon>Candidatus Parilichlamydiaceae</taxon>
        <taxon>Candidatus Similichlamydia</taxon>
    </lineage>
</organism>
<dbReference type="Pfam" id="PF13181">
    <property type="entry name" value="TPR_8"/>
    <property type="match status" value="1"/>
</dbReference>
<name>A0A369KAW5_9BACT</name>
<dbReference type="SUPFAM" id="SSF48452">
    <property type="entry name" value="TPR-like"/>
    <property type="match status" value="1"/>
</dbReference>
<protein>
    <submittedName>
        <fullName evidence="2">Putative type III secretion chaperone</fullName>
    </submittedName>
</protein>
<dbReference type="EMBL" id="QQBG01000008">
    <property type="protein sequence ID" value="RDB31751.1"/>
    <property type="molecule type" value="Genomic_DNA"/>
</dbReference>
<proteinExistence type="predicted"/>